<dbReference type="EMBL" id="LKEV01000009">
    <property type="protein sequence ID" value="KQB83440.1"/>
    <property type="molecule type" value="Genomic_DNA"/>
</dbReference>
<gene>
    <name evidence="3" type="ORF">Clow_02243</name>
</gene>
<dbReference type="InterPro" id="IPR045970">
    <property type="entry name" value="DUF5926"/>
</dbReference>
<proteinExistence type="predicted"/>
<dbReference type="PATRIC" id="fig|1544413.3.peg.2245"/>
<reference evidence="3 4" key="1">
    <citation type="submission" date="2015-10" db="EMBL/GenBank/DDBJ databases">
        <title>Corynebacteirum lowii and Corynebacterium oculi species nova, derived from human clinical disease and and emended description of Corynebacterium mastiditis.</title>
        <authorList>
            <person name="Bernard K."/>
            <person name="Pacheco A.L."/>
            <person name="Mcdougall C."/>
            <person name="Burtx T."/>
            <person name="Weibe D."/>
            <person name="Tyler S."/>
            <person name="Olson A.B."/>
            <person name="Cnockaert M."/>
            <person name="Eguchi H."/>
            <person name="Kuwahara T."/>
            <person name="Nakayama-Imaohji H."/>
            <person name="Boudewijins M."/>
            <person name="Van Hoecke F."/>
            <person name="Bernier A.-M."/>
            <person name="Vandamme P."/>
        </authorList>
    </citation>
    <scope>NUCLEOTIDE SEQUENCE [LARGE SCALE GENOMIC DNA]</scope>
    <source>
        <strain evidence="3 4">NML 130206</strain>
    </source>
</reference>
<sequence>MAKKNKKNDDLPEGMSRRQAKLAKRAAERAALEKDPRPYAGFASEADLVALQEFVPSATAALDVKGANRPVRLVTVLPGAAAALVREEKHGGEALVALQVQARSHNPGRDLAYALNWAASAGPGETLMSTAADGTQPALSELIDAATALSIEEHQDFAWWIPETMEADATTIRGLQAANDAIVPSHRINAEVSGAVWWVYPGGDKAHIRWVRTEENEERLLAALARIAARGELNLGEGTKFAGTFRTHGLVVPVFDLDPAREHTTYAEALAALDKVIETEVANTEQLNADERKQLQNIKSRQVTIR</sequence>
<organism evidence="3 4">
    <name type="scientific">Corynebacterium lowii</name>
    <dbReference type="NCBI Taxonomy" id="1544413"/>
    <lineage>
        <taxon>Bacteria</taxon>
        <taxon>Bacillati</taxon>
        <taxon>Actinomycetota</taxon>
        <taxon>Actinomycetes</taxon>
        <taxon>Mycobacteriales</taxon>
        <taxon>Corynebacteriaceae</taxon>
        <taxon>Corynebacterium</taxon>
    </lineage>
</organism>
<comment type="caution">
    <text evidence="3">The sequence shown here is derived from an EMBL/GenBank/DDBJ whole genome shotgun (WGS) entry which is preliminary data.</text>
</comment>
<name>A0A0Q0TWY2_9CORY</name>
<evidence type="ECO:0000256" key="1">
    <source>
        <dbReference type="SAM" id="MobiDB-lite"/>
    </source>
</evidence>
<dbReference type="OrthoDB" id="5512013at2"/>
<dbReference type="Proteomes" id="UP000050488">
    <property type="component" value="Unassembled WGS sequence"/>
</dbReference>
<accession>A0A0Q0TWY2</accession>
<evidence type="ECO:0000259" key="2">
    <source>
        <dbReference type="Pfam" id="PF19348"/>
    </source>
</evidence>
<protein>
    <recommendedName>
        <fullName evidence="2">DUF5926 domain-containing protein</fullName>
    </recommendedName>
</protein>
<evidence type="ECO:0000313" key="3">
    <source>
        <dbReference type="EMBL" id="KQB83440.1"/>
    </source>
</evidence>
<keyword evidence="4" id="KW-1185">Reference proteome</keyword>
<feature type="domain" description="DUF5926" evidence="2">
    <location>
        <begin position="38"/>
        <end position="306"/>
    </location>
</feature>
<dbReference type="Pfam" id="PF19348">
    <property type="entry name" value="DUF5926"/>
    <property type="match status" value="1"/>
</dbReference>
<dbReference type="AlphaFoldDB" id="A0A0Q0TWY2"/>
<dbReference type="STRING" id="1544413.Clow_02243"/>
<evidence type="ECO:0000313" key="4">
    <source>
        <dbReference type="Proteomes" id="UP000050488"/>
    </source>
</evidence>
<feature type="region of interest" description="Disordered" evidence="1">
    <location>
        <begin position="1"/>
        <end position="33"/>
    </location>
</feature>
<dbReference type="RefSeq" id="WP_055179132.1">
    <property type="nucleotide sequence ID" value="NZ_JAUSQY010000001.1"/>
</dbReference>